<evidence type="ECO:0000259" key="1">
    <source>
        <dbReference type="Pfam" id="PF25199"/>
    </source>
</evidence>
<dbReference type="InterPro" id="IPR057574">
    <property type="entry name" value="nSTAND_NTPase5_dom"/>
</dbReference>
<evidence type="ECO:0000313" key="3">
    <source>
        <dbReference type="Proteomes" id="UP000693672"/>
    </source>
</evidence>
<dbReference type="RefSeq" id="WP_218096258.1">
    <property type="nucleotide sequence ID" value="NZ_CAJVAS010000076.1"/>
</dbReference>
<proteinExistence type="predicted"/>
<evidence type="ECO:0000313" key="2">
    <source>
        <dbReference type="EMBL" id="CAG7652728.1"/>
    </source>
</evidence>
<reference evidence="2" key="1">
    <citation type="submission" date="2021-06" db="EMBL/GenBank/DDBJ databases">
        <authorList>
            <person name="Criscuolo A."/>
        </authorList>
    </citation>
    <scope>NUCLEOTIDE SEQUENCE</scope>
    <source>
        <strain evidence="2">CIP111600</strain>
    </source>
</reference>
<name>A0A916K9K5_9BACL</name>
<dbReference type="EMBL" id="CAJVAS010000076">
    <property type="protein sequence ID" value="CAG7652728.1"/>
    <property type="molecule type" value="Genomic_DNA"/>
</dbReference>
<dbReference type="Pfam" id="PF25199">
    <property type="entry name" value="nSTAND_NTPase5"/>
    <property type="match status" value="1"/>
</dbReference>
<organism evidence="2 3">
    <name type="scientific">Paenibacillus solanacearum</name>
    <dbReference type="NCBI Taxonomy" id="2048548"/>
    <lineage>
        <taxon>Bacteria</taxon>
        <taxon>Bacillati</taxon>
        <taxon>Bacillota</taxon>
        <taxon>Bacilli</taxon>
        <taxon>Bacillales</taxon>
        <taxon>Paenibacillaceae</taxon>
        <taxon>Paenibacillus</taxon>
    </lineage>
</organism>
<accession>A0A916K9K5</accession>
<protein>
    <recommendedName>
        <fullName evidence="1">Novel STAND NTPase 5 domain-containing protein</fullName>
    </recommendedName>
</protein>
<dbReference type="AlphaFoldDB" id="A0A916K9K5"/>
<keyword evidence="3" id="KW-1185">Reference proteome</keyword>
<feature type="domain" description="Novel STAND NTPase 5" evidence="1">
    <location>
        <begin position="318"/>
        <end position="450"/>
    </location>
</feature>
<comment type="caution">
    <text evidence="2">The sequence shown here is derived from an EMBL/GenBank/DDBJ whole genome shotgun (WGS) entry which is preliminary data.</text>
</comment>
<gene>
    <name evidence="2" type="ORF">PAESOLCIP111_06612</name>
</gene>
<sequence length="1134" mass="132001">MTDLYEQFNKGPAFLLLGQNYLSIENKTDPFLSDVLKKFGIESTSNSYNSLFQTEAAMSYESSLAWMQQRCDRYPSPIWLKEVSSFPWNGLFLSAIDNVWQKSFITDWRELQHIYDEKYIPHDPRNRAKLHCTYLFGCVTRSEAHERPPLKKIDLIRRKPTAVSLARRLKEYITPLGILVIEGYSANDWFSPSDLFPIVDELGVGQVHLFSVDENLLEDEYIEILIESKKITPHHESLSEFFIKGMELGRLKLGQRIDGNDNSRNIHIGDDTFEIPTYIWNQVSRSAIILDDSLLIPQPSLSRDRMHQEYRTFLSDSGIRPIWSGYARYFNFKREFEKELKEKTEKRLRSKELQNHPIILRGQTGTGKSVSLGSLAYDIKKGKRYPILYIERKPQRPLPADIDVFCKWSEDNGAQCCLIIWDGMVEIEQYYSLLNYLSSRGRKVVLVGSSYNYDLSNYDNTDNERNEMFVYAPASLEENELDRFNEYLEQFGISIDRSKFKDQYFLVQLYRYLPVTHRILRIGIEREVGIVEKSLKEIIEKRYVKPELNSFAEALLKAGVITEEDIIKTNIVEDIGDEGFDIFQKLIGLIMVPSKFGLKIPLELLLRALGKEYITNFYDLIGKFDLFRYYEDAIGNIFVGARHSLEAQLVTQYRYGSARSEVDFAKLILLEVKDNSFYFDNNEIQFAFDLIRNMGPNGKNRTYYEPCFLDIAETLKTLREKRGVKNPRLMLHEANLLRESIKISMINNNSDAILQNAEEILNQALELTNNDIRNESLRSFILVELASISGSRLKQKMNSTNDYNVLLALFRKSRDQSTRARVSDPESFYPVDIAFWTTRDILKSDILSEELRAETEADILHLFEVIKADDFSGEQQNQYHQRKMELGNILGKSALSDDAFNALLRNGSKAGYYIKANQIAGGSLFFDKPLTHMEVKTVTNVFEYLFSVHNEIKDDGRCLFLLFKAWWLKQIHLPLFYGERQTLGFNDSEWHFCMKILMELSDTEEFLNAPNIQFIRGVAAFHLNYIDNALEIFRDLERDSEHFYSSRRIIRSYLASTPDGKPREFNGTVNFVSSDNKKGELYVEQLRRNIKFIPHEFNKSDLQKGDSLKFHIAFNFRGPIADPIHYYKQQVKEK</sequence>
<dbReference type="Proteomes" id="UP000693672">
    <property type="component" value="Unassembled WGS sequence"/>
</dbReference>